<dbReference type="Proteomes" id="UP000663880">
    <property type="component" value="Unassembled WGS sequence"/>
</dbReference>
<evidence type="ECO:0000256" key="2">
    <source>
        <dbReference type="ARBA" id="ARBA00022771"/>
    </source>
</evidence>
<keyword evidence="6" id="KW-1185">Reference proteome</keyword>
<protein>
    <recommendedName>
        <fullName evidence="4">FLYWCH-type domain-containing protein</fullName>
    </recommendedName>
</protein>
<reference evidence="5" key="1">
    <citation type="submission" date="2021-02" db="EMBL/GenBank/DDBJ databases">
        <authorList>
            <person name="Steward A R."/>
        </authorList>
    </citation>
    <scope>NUCLEOTIDE SEQUENCE</scope>
</reference>
<dbReference type="Gene3D" id="2.20.25.240">
    <property type="match status" value="1"/>
</dbReference>
<dbReference type="Pfam" id="PF04500">
    <property type="entry name" value="FLYWCH"/>
    <property type="match status" value="1"/>
</dbReference>
<comment type="caution">
    <text evidence="5">The sequence shown here is derived from an EMBL/GenBank/DDBJ whole genome shotgun (WGS) entry which is preliminary data.</text>
</comment>
<organism evidence="5 6">
    <name type="scientific">Pieris macdunnoughi</name>
    <dbReference type="NCBI Taxonomy" id="345717"/>
    <lineage>
        <taxon>Eukaryota</taxon>
        <taxon>Metazoa</taxon>
        <taxon>Ecdysozoa</taxon>
        <taxon>Arthropoda</taxon>
        <taxon>Hexapoda</taxon>
        <taxon>Insecta</taxon>
        <taxon>Pterygota</taxon>
        <taxon>Neoptera</taxon>
        <taxon>Endopterygota</taxon>
        <taxon>Lepidoptera</taxon>
        <taxon>Glossata</taxon>
        <taxon>Ditrysia</taxon>
        <taxon>Papilionoidea</taxon>
        <taxon>Pieridae</taxon>
        <taxon>Pierinae</taxon>
        <taxon>Pieris</taxon>
    </lineage>
</organism>
<name>A0A821Q7Y2_9NEOP</name>
<feature type="domain" description="FLYWCH-type" evidence="4">
    <location>
        <begin position="2"/>
        <end position="59"/>
    </location>
</feature>
<keyword evidence="2" id="KW-0863">Zinc-finger</keyword>
<proteinExistence type="predicted"/>
<accession>A0A821Q7Y2</accession>
<dbReference type="EMBL" id="CAJOBZ010000008">
    <property type="protein sequence ID" value="CAF4819649.1"/>
    <property type="molecule type" value="Genomic_DNA"/>
</dbReference>
<dbReference type="AlphaFoldDB" id="A0A821Q7Y2"/>
<keyword evidence="1" id="KW-0479">Metal-binding</keyword>
<dbReference type="GO" id="GO:0008270">
    <property type="term" value="F:zinc ion binding"/>
    <property type="evidence" value="ECO:0007669"/>
    <property type="project" value="UniProtKB-KW"/>
</dbReference>
<dbReference type="InterPro" id="IPR007588">
    <property type="entry name" value="Znf_FLYWCH"/>
</dbReference>
<evidence type="ECO:0000256" key="1">
    <source>
        <dbReference type="ARBA" id="ARBA00022723"/>
    </source>
</evidence>
<keyword evidence="3" id="KW-0862">Zinc</keyword>
<dbReference type="OrthoDB" id="10000497at2759"/>
<gene>
    <name evidence="5" type="ORF">PMACD_LOCUS4517</name>
</gene>
<evidence type="ECO:0000313" key="6">
    <source>
        <dbReference type="Proteomes" id="UP000663880"/>
    </source>
</evidence>
<evidence type="ECO:0000256" key="3">
    <source>
        <dbReference type="ARBA" id="ARBA00022833"/>
    </source>
</evidence>
<sequence>MRSCDGESLLKLGDFTFTKVLHTGSKWCWSCYTHKHQGCEATAYTERDKLIFARNDHNHPPTEFFV</sequence>
<evidence type="ECO:0000259" key="4">
    <source>
        <dbReference type="Pfam" id="PF04500"/>
    </source>
</evidence>
<evidence type="ECO:0000313" key="5">
    <source>
        <dbReference type="EMBL" id="CAF4819649.1"/>
    </source>
</evidence>